<evidence type="ECO:0000259" key="4">
    <source>
        <dbReference type="PROSITE" id="PS01124"/>
    </source>
</evidence>
<sequence length="296" mass="34209">MKWVTRLHPKLDRIACIWLIRKLIDQQADIQYVPEHRVIPISRNEGAIAFDMSGSDYFAWGEQCLFDVFLRKHRLPDPALAVMSPIIRSMALNKPDPSPYAAGFRAVAEGLAISIPPGDELTRQGIILFEALHAWASQLPGISQPPEYSEHVLMEVFHKFVTQKYSDRVRKPMWVQEIAAIVQDQIDTNLALSLPELSRKLNANPEYLSNEFSREFEDMTFGEYIRKKRIEKALELMEEEKYSLTEIAYMTGFSDQTHFSRIFNRHFGKTPTGHLKTIRAQKNREVAETVEEEEED</sequence>
<dbReference type="PROSITE" id="PS01124">
    <property type="entry name" value="HTH_ARAC_FAMILY_2"/>
    <property type="match status" value="1"/>
</dbReference>
<dbReference type="PRINTS" id="PR00032">
    <property type="entry name" value="HTHARAC"/>
</dbReference>
<dbReference type="InterPro" id="IPR009057">
    <property type="entry name" value="Homeodomain-like_sf"/>
</dbReference>
<keyword evidence="2" id="KW-0238">DNA-binding</keyword>
<organism evidence="5 6">
    <name type="scientific">Chitinophaga caseinilytica</name>
    <dbReference type="NCBI Taxonomy" id="2267521"/>
    <lineage>
        <taxon>Bacteria</taxon>
        <taxon>Pseudomonadati</taxon>
        <taxon>Bacteroidota</taxon>
        <taxon>Chitinophagia</taxon>
        <taxon>Chitinophagales</taxon>
        <taxon>Chitinophagaceae</taxon>
        <taxon>Chitinophaga</taxon>
    </lineage>
</organism>
<keyword evidence="3" id="KW-0804">Transcription</keyword>
<evidence type="ECO:0000256" key="3">
    <source>
        <dbReference type="ARBA" id="ARBA00023163"/>
    </source>
</evidence>
<evidence type="ECO:0000256" key="1">
    <source>
        <dbReference type="ARBA" id="ARBA00023015"/>
    </source>
</evidence>
<dbReference type="SUPFAM" id="SSF46689">
    <property type="entry name" value="Homeodomain-like"/>
    <property type="match status" value="1"/>
</dbReference>
<gene>
    <name evidence="5" type="ORF">WJU22_20895</name>
</gene>
<dbReference type="Pfam" id="PF12833">
    <property type="entry name" value="HTH_18"/>
    <property type="match status" value="1"/>
</dbReference>
<dbReference type="InterPro" id="IPR020449">
    <property type="entry name" value="Tscrpt_reg_AraC-type_HTH"/>
</dbReference>
<evidence type="ECO:0000313" key="5">
    <source>
        <dbReference type="EMBL" id="WZN45359.1"/>
    </source>
</evidence>
<dbReference type="SMART" id="SM00342">
    <property type="entry name" value="HTH_ARAC"/>
    <property type="match status" value="1"/>
</dbReference>
<evidence type="ECO:0000313" key="6">
    <source>
        <dbReference type="Proteomes" id="UP001449657"/>
    </source>
</evidence>
<proteinExistence type="predicted"/>
<protein>
    <submittedName>
        <fullName evidence="5">Chromate resistance protein ChrB domain-containing protein</fullName>
    </submittedName>
</protein>
<dbReference type="PROSITE" id="PS00041">
    <property type="entry name" value="HTH_ARAC_FAMILY_1"/>
    <property type="match status" value="1"/>
</dbReference>
<dbReference type="Pfam" id="PF09828">
    <property type="entry name" value="ChrB_C"/>
    <property type="match status" value="1"/>
</dbReference>
<dbReference type="EMBL" id="CP150096">
    <property type="protein sequence ID" value="WZN45359.1"/>
    <property type="molecule type" value="Genomic_DNA"/>
</dbReference>
<dbReference type="RefSeq" id="WP_341840111.1">
    <property type="nucleotide sequence ID" value="NZ_CP149792.1"/>
</dbReference>
<feature type="domain" description="HTH araC/xylS-type" evidence="4">
    <location>
        <begin position="176"/>
        <end position="277"/>
    </location>
</feature>
<accession>A0ABZ2Z0R8</accession>
<reference evidence="5 6" key="1">
    <citation type="submission" date="2024-03" db="EMBL/GenBank/DDBJ databases">
        <title>Chitinophaga caseinilytica sp. nov., a casein hydrolysing bacterium isolated from forest soil.</title>
        <authorList>
            <person name="Lee D.S."/>
            <person name="Han D.M."/>
            <person name="Baek J.H."/>
            <person name="Choi D.G."/>
            <person name="Jeon J.H."/>
            <person name="Jeon C.O."/>
        </authorList>
    </citation>
    <scope>NUCLEOTIDE SEQUENCE [LARGE SCALE GENOMIC DNA]</scope>
    <source>
        <strain evidence="5 6">KACC 19118</strain>
    </source>
</reference>
<keyword evidence="6" id="KW-1185">Reference proteome</keyword>
<dbReference type="PANTHER" id="PTHR43280:SF2">
    <property type="entry name" value="HTH-TYPE TRANSCRIPTIONAL REGULATOR EXSA"/>
    <property type="match status" value="1"/>
</dbReference>
<dbReference type="PANTHER" id="PTHR43280">
    <property type="entry name" value="ARAC-FAMILY TRANSCRIPTIONAL REGULATOR"/>
    <property type="match status" value="1"/>
</dbReference>
<keyword evidence="1" id="KW-0805">Transcription regulation</keyword>
<dbReference type="InterPro" id="IPR018634">
    <property type="entry name" value="ChrB_C"/>
</dbReference>
<name>A0ABZ2Z0R8_9BACT</name>
<dbReference type="InterPro" id="IPR018060">
    <property type="entry name" value="HTH_AraC"/>
</dbReference>
<dbReference type="InterPro" id="IPR018062">
    <property type="entry name" value="HTH_AraC-typ_CS"/>
</dbReference>
<dbReference type="Proteomes" id="UP001449657">
    <property type="component" value="Chromosome"/>
</dbReference>
<evidence type="ECO:0000256" key="2">
    <source>
        <dbReference type="ARBA" id="ARBA00023125"/>
    </source>
</evidence>
<dbReference type="Gene3D" id="1.10.10.60">
    <property type="entry name" value="Homeodomain-like"/>
    <property type="match status" value="2"/>
</dbReference>